<feature type="transmembrane region" description="Helical" evidence="6">
    <location>
        <begin position="237"/>
        <end position="255"/>
    </location>
</feature>
<feature type="transmembrane region" description="Helical" evidence="6">
    <location>
        <begin position="93"/>
        <end position="116"/>
    </location>
</feature>
<feature type="transmembrane region" description="Helical" evidence="6">
    <location>
        <begin position="154"/>
        <end position="174"/>
    </location>
</feature>
<dbReference type="InterPro" id="IPR020846">
    <property type="entry name" value="MFS_dom"/>
</dbReference>
<dbReference type="InterPro" id="IPR011701">
    <property type="entry name" value="MFS"/>
</dbReference>
<dbReference type="PANTHER" id="PTHR43124">
    <property type="entry name" value="PURINE EFFLUX PUMP PBUE"/>
    <property type="match status" value="1"/>
</dbReference>
<dbReference type="InterPro" id="IPR050189">
    <property type="entry name" value="MFS_Efflux_Transporters"/>
</dbReference>
<feature type="transmembrane region" description="Helical" evidence="6">
    <location>
        <begin position="201"/>
        <end position="225"/>
    </location>
</feature>
<protein>
    <submittedName>
        <fullName evidence="8">Putative MFS family arabinose efflux permease</fullName>
    </submittedName>
</protein>
<evidence type="ECO:0000313" key="8">
    <source>
        <dbReference type="EMBL" id="MBB5080374.1"/>
    </source>
</evidence>
<feature type="transmembrane region" description="Helical" evidence="6">
    <location>
        <begin position="43"/>
        <end position="63"/>
    </location>
</feature>
<keyword evidence="5 6" id="KW-0472">Membrane</keyword>
<evidence type="ECO:0000256" key="6">
    <source>
        <dbReference type="SAM" id="Phobius"/>
    </source>
</evidence>
<dbReference type="Pfam" id="PF07690">
    <property type="entry name" value="MFS_1"/>
    <property type="match status" value="1"/>
</dbReference>
<keyword evidence="9" id="KW-1185">Reference proteome</keyword>
<feature type="transmembrane region" description="Helical" evidence="6">
    <location>
        <begin position="293"/>
        <end position="310"/>
    </location>
</feature>
<organism evidence="8 9">
    <name type="scientific">Nonomuraea endophytica</name>
    <dbReference type="NCBI Taxonomy" id="714136"/>
    <lineage>
        <taxon>Bacteria</taxon>
        <taxon>Bacillati</taxon>
        <taxon>Actinomycetota</taxon>
        <taxon>Actinomycetes</taxon>
        <taxon>Streptosporangiales</taxon>
        <taxon>Streptosporangiaceae</taxon>
        <taxon>Nonomuraea</taxon>
    </lineage>
</organism>
<evidence type="ECO:0000256" key="5">
    <source>
        <dbReference type="ARBA" id="ARBA00023136"/>
    </source>
</evidence>
<dbReference type="InterPro" id="IPR036259">
    <property type="entry name" value="MFS_trans_sf"/>
</dbReference>
<dbReference type="EMBL" id="JACHIN010000008">
    <property type="protein sequence ID" value="MBB5080374.1"/>
    <property type="molecule type" value="Genomic_DNA"/>
</dbReference>
<sequence length="402" mass="40456">MPAWLFALMFTTFAFATDDYVIAGVLSAIAADLGVSEAAAGQLVTVFSLAFALGAPVASVVTARWSRRGLVTWALLVFVAANWAAAFTESYPLLMGLRVLAALAAAAVVPAAYAIATALAPEGRRGRYLALVMGGLTGSLALGVPIGTWVGGAFGWQATFGLGGALGVVALVAVRWTLPELPPVAATPIAERLRPLARRPVLLGLLGIVAIVMGSMMVLTYLAPYLRDLAGVSAAELGWIFVLAGVAGLAGGQLGGRAADTWGADRALLVGVGGFTAVMAAFTACWFVRPVPLLALLPLLAVWAGVSWWIPPPAQTRLLALAGTAGPQALALNSSAVYVGVSGGGALGGLLLEAWGSAVLPAAAAIVELAALLLLWAAARGATRNYGSDPVAGSVPGGGVGG</sequence>
<keyword evidence="2" id="KW-1003">Cell membrane</keyword>
<reference evidence="8 9" key="1">
    <citation type="submission" date="2020-08" db="EMBL/GenBank/DDBJ databases">
        <title>Genomic Encyclopedia of Type Strains, Phase IV (KMG-IV): sequencing the most valuable type-strain genomes for metagenomic binning, comparative biology and taxonomic classification.</title>
        <authorList>
            <person name="Goeker M."/>
        </authorList>
    </citation>
    <scope>NUCLEOTIDE SEQUENCE [LARGE SCALE GENOMIC DNA]</scope>
    <source>
        <strain evidence="8 9">DSM 45385</strain>
    </source>
</reference>
<feature type="transmembrane region" description="Helical" evidence="6">
    <location>
        <begin position="358"/>
        <end position="379"/>
    </location>
</feature>
<feature type="transmembrane region" description="Helical" evidence="6">
    <location>
        <begin position="267"/>
        <end position="287"/>
    </location>
</feature>
<feature type="transmembrane region" description="Helical" evidence="6">
    <location>
        <begin position="70"/>
        <end position="87"/>
    </location>
</feature>
<dbReference type="PROSITE" id="PS50850">
    <property type="entry name" value="MFS"/>
    <property type="match status" value="1"/>
</dbReference>
<proteinExistence type="predicted"/>
<dbReference type="RefSeq" id="WP_184966801.1">
    <property type="nucleotide sequence ID" value="NZ_JACHIN010000008.1"/>
</dbReference>
<dbReference type="PANTHER" id="PTHR43124:SF10">
    <property type="entry name" value="PURINE EFFLUX PUMP PBUE"/>
    <property type="match status" value="1"/>
</dbReference>
<feature type="transmembrane region" description="Helical" evidence="6">
    <location>
        <begin position="128"/>
        <end position="148"/>
    </location>
</feature>
<keyword evidence="4 6" id="KW-1133">Transmembrane helix</keyword>
<dbReference type="SUPFAM" id="SSF103473">
    <property type="entry name" value="MFS general substrate transporter"/>
    <property type="match status" value="1"/>
</dbReference>
<accession>A0A7W8A7A3</accession>
<evidence type="ECO:0000256" key="4">
    <source>
        <dbReference type="ARBA" id="ARBA00022989"/>
    </source>
</evidence>
<dbReference type="Gene3D" id="1.20.1250.20">
    <property type="entry name" value="MFS general substrate transporter like domains"/>
    <property type="match status" value="2"/>
</dbReference>
<dbReference type="GO" id="GO:0005886">
    <property type="term" value="C:plasma membrane"/>
    <property type="evidence" value="ECO:0007669"/>
    <property type="project" value="UniProtKB-SubCell"/>
</dbReference>
<comment type="caution">
    <text evidence="8">The sequence shown here is derived from an EMBL/GenBank/DDBJ whole genome shotgun (WGS) entry which is preliminary data.</text>
</comment>
<evidence type="ECO:0000256" key="2">
    <source>
        <dbReference type="ARBA" id="ARBA00022475"/>
    </source>
</evidence>
<evidence type="ECO:0000259" key="7">
    <source>
        <dbReference type="PROSITE" id="PS50850"/>
    </source>
</evidence>
<comment type="subcellular location">
    <subcellularLocation>
        <location evidence="1">Cell membrane</location>
        <topology evidence="1">Multi-pass membrane protein</topology>
    </subcellularLocation>
</comment>
<keyword evidence="3 6" id="KW-0812">Transmembrane</keyword>
<evidence type="ECO:0000256" key="1">
    <source>
        <dbReference type="ARBA" id="ARBA00004651"/>
    </source>
</evidence>
<gene>
    <name evidence="8" type="ORF">HNR40_005861</name>
</gene>
<dbReference type="GO" id="GO:0022857">
    <property type="term" value="F:transmembrane transporter activity"/>
    <property type="evidence" value="ECO:0007669"/>
    <property type="project" value="InterPro"/>
</dbReference>
<evidence type="ECO:0000256" key="3">
    <source>
        <dbReference type="ARBA" id="ARBA00022692"/>
    </source>
</evidence>
<dbReference type="AlphaFoldDB" id="A0A7W8A7A3"/>
<dbReference type="CDD" id="cd17324">
    <property type="entry name" value="MFS_NepI_like"/>
    <property type="match status" value="1"/>
</dbReference>
<evidence type="ECO:0000313" key="9">
    <source>
        <dbReference type="Proteomes" id="UP000568380"/>
    </source>
</evidence>
<dbReference type="Proteomes" id="UP000568380">
    <property type="component" value="Unassembled WGS sequence"/>
</dbReference>
<feature type="domain" description="Major facilitator superfamily (MFS) profile" evidence="7">
    <location>
        <begin position="4"/>
        <end position="380"/>
    </location>
</feature>
<name>A0A7W8A7A3_9ACTN</name>